<feature type="transmembrane region" description="Helical" evidence="6">
    <location>
        <begin position="70"/>
        <end position="89"/>
    </location>
</feature>
<keyword evidence="6" id="KW-1133">Transmembrane helix</keyword>
<dbReference type="EC" id="2.5.1.-" evidence="4"/>
<feature type="transmembrane region" description="Helical" evidence="6">
    <location>
        <begin position="223"/>
        <end position="244"/>
    </location>
</feature>
<dbReference type="EMBL" id="CP031742">
    <property type="protein sequence ID" value="AXQ53393.1"/>
    <property type="molecule type" value="Genomic_DNA"/>
</dbReference>
<sequence>MTRLRLCLTTALRYAVLEQVRNRLALALAVFFVPVWVGLAYTAMPTAPVRFFLRAADQDVTVAGNVLTQLSGAVHALALIVGFMMFLAARRSAAFDHRLVTAGYPRACLVLAKYLALLLACLLVAGYATAWICVFWRPEQPALLAAALGAGALTYGGAGIMLAALLRSELAGMFLVIMASFVDVSLQNPIANAGADSPVLRWLPTYGAMQSAVVAADTPHLPWTHLGLALLWALTTAAVGTAAFTRHTRSRLGAPRRTWRPPPPRHRAYRQAGVDDPELRAGYETCRRLVRRSGQTDYAVTLLVPAPLRPLLWAMYGHGRVLDDLSDSGHADAAERIDAWVRAMEEDLARGTSTDPVRRALTHAVTTWDLPTEQLPASFATYRRDAAERPAFASWEQWHAYWHALSFPVGVNRLATLLGEATGTRLGPRDAEALRLWTDAFNLVDALRDLRQDAHLGRVAIPLPVLAAHGVHPDDLREGRRTPQLGALVRELAVTAHGWLDTAAGLADRHPALAASWRTLIRLQRLQLRALERGRPLSGGRRGPGSLRRALVLHTGRLRAALYWRRFGPALTPPQGAPVPAPPPTATPAVPRPRSAEPPLPPRPHAGGARPPAGLGDRVPRHVAIIMDGNGRWAAERGLPRPRGHRAGQAALRDVVYGALELGIPHLTLYGLSTENWKRPAAEVEEILRLLGEGADADREEVFARDVRLWWSGLPEGLPAGLLDALERTARRTSHRRGLTLTLCVNYGGRAELTAAARELARDVAGGGLHPAAVTAPLFARYLHQPALPDVDLLIRTGGDHRLSNFLPWQAAYAELVFLDTLWPDLDRTGLWRAVETYARRERRFGGLGEAAAQGRIEST</sequence>
<protein>
    <recommendedName>
        <fullName evidence="4">Isoprenyl transferase</fullName>
        <ecNumber evidence="4">2.5.1.-</ecNumber>
    </recommendedName>
</protein>
<accession>A0A385D4V9</accession>
<feature type="binding site" evidence="4">
    <location>
        <position position="679"/>
    </location>
    <ligand>
        <name>substrate</name>
    </ligand>
</feature>
<dbReference type="InterPro" id="IPR018520">
    <property type="entry name" value="UPP_synth-like_CS"/>
</dbReference>
<dbReference type="NCBIfam" id="TIGR00055">
    <property type="entry name" value="uppS"/>
    <property type="match status" value="1"/>
</dbReference>
<evidence type="ECO:0000256" key="5">
    <source>
        <dbReference type="SAM" id="MobiDB-lite"/>
    </source>
</evidence>
<keyword evidence="3 4" id="KW-0460">Magnesium</keyword>
<comment type="function">
    <text evidence="4">Catalyzes the condensation of isopentenyl diphosphate (IPP) with allylic pyrophosphates generating different type of terpenoids.</text>
</comment>
<dbReference type="Pfam" id="PF00494">
    <property type="entry name" value="SQS_PSY"/>
    <property type="match status" value="1"/>
</dbReference>
<dbReference type="InterPro" id="IPR036424">
    <property type="entry name" value="UPP_synth-like_sf"/>
</dbReference>
<reference evidence="7 8" key="1">
    <citation type="submission" date="2018-08" db="EMBL/GenBank/DDBJ databases">
        <authorList>
            <person name="Ferrada E.E."/>
            <person name="Latorre B.A."/>
        </authorList>
    </citation>
    <scope>NUCLEOTIDE SEQUENCE [LARGE SCALE GENOMIC DNA]</scope>
    <source>
        <strain evidence="7 8">VK-A60T</strain>
    </source>
</reference>
<comment type="cofactor">
    <cofactor evidence="4">
        <name>Mg(2+)</name>
        <dbReference type="ChEBI" id="CHEBI:18420"/>
    </cofactor>
    <text evidence="4">Binds 2 magnesium ions per subunit.</text>
</comment>
<gene>
    <name evidence="7" type="primary">uppS</name>
    <name evidence="7" type="ORF">D0C37_01225</name>
</gene>
<evidence type="ECO:0000313" key="8">
    <source>
        <dbReference type="Proteomes" id="UP000259636"/>
    </source>
</evidence>
<evidence type="ECO:0000256" key="6">
    <source>
        <dbReference type="SAM" id="Phobius"/>
    </source>
</evidence>
<evidence type="ECO:0000256" key="2">
    <source>
        <dbReference type="ARBA" id="ARBA00022723"/>
    </source>
</evidence>
<dbReference type="GeneID" id="300112869"/>
<feature type="binding site" evidence="4">
    <location>
        <position position="645"/>
    </location>
    <ligand>
        <name>substrate</name>
    </ligand>
</feature>
<feature type="binding site" evidence="4">
    <location>
        <position position="641"/>
    </location>
    <ligand>
        <name>substrate</name>
    </ligand>
</feature>
<dbReference type="PANTHER" id="PTHR10291:SF0">
    <property type="entry name" value="DEHYDRODOLICHYL DIPHOSPHATE SYNTHASE 2"/>
    <property type="match status" value="1"/>
</dbReference>
<dbReference type="Gene3D" id="3.40.1180.10">
    <property type="entry name" value="Decaprenyl diphosphate synthase-like"/>
    <property type="match status" value="1"/>
</dbReference>
<feature type="binding site" evidence="4">
    <location>
        <begin position="629"/>
        <end position="632"/>
    </location>
    <ligand>
        <name>substrate</name>
    </ligand>
</feature>
<dbReference type="InterPro" id="IPR008949">
    <property type="entry name" value="Isoprenoid_synthase_dom_sf"/>
</dbReference>
<dbReference type="GO" id="GO:0033850">
    <property type="term" value="F:Z-farnesyl diphosphate synthase activity"/>
    <property type="evidence" value="ECO:0007669"/>
    <property type="project" value="TreeGrafter"/>
</dbReference>
<comment type="similarity">
    <text evidence="4">Belongs to the UPP synthase family.</text>
</comment>
<dbReference type="InterPro" id="IPR002060">
    <property type="entry name" value="Squ/phyt_synthse"/>
</dbReference>
<feature type="binding site" evidence="4">
    <location>
        <position position="815"/>
    </location>
    <ligand>
        <name>Mg(2+)</name>
        <dbReference type="ChEBI" id="CHEBI:18420"/>
    </ligand>
</feature>
<evidence type="ECO:0000256" key="4">
    <source>
        <dbReference type="HAMAP-Rule" id="MF_01139"/>
    </source>
</evidence>
<feature type="active site" evidence="4">
    <location>
        <position position="628"/>
    </location>
</feature>
<organism evidence="7 8">
    <name type="scientific">Streptomyces koyangensis</name>
    <dbReference type="NCBI Taxonomy" id="188770"/>
    <lineage>
        <taxon>Bacteria</taxon>
        <taxon>Bacillati</taxon>
        <taxon>Actinomycetota</taxon>
        <taxon>Actinomycetes</taxon>
        <taxon>Kitasatosporales</taxon>
        <taxon>Streptomycetaceae</taxon>
        <taxon>Streptomyces</taxon>
        <taxon>Streptomyces aurantiacus group</taxon>
    </lineage>
</organism>
<dbReference type="Proteomes" id="UP000259636">
    <property type="component" value="Chromosome"/>
</dbReference>
<dbReference type="InterPro" id="IPR001441">
    <property type="entry name" value="UPP_synth-like"/>
</dbReference>
<keyword evidence="1 4" id="KW-0808">Transferase</keyword>
<feature type="binding site" evidence="4">
    <location>
        <position position="677"/>
    </location>
    <ligand>
        <name>substrate</name>
    </ligand>
</feature>
<keyword evidence="6" id="KW-0472">Membrane</keyword>
<dbReference type="CDD" id="cd00475">
    <property type="entry name" value="Cis_IPPS"/>
    <property type="match status" value="1"/>
</dbReference>
<feature type="compositionally biased region" description="Low complexity" evidence="5">
    <location>
        <begin position="605"/>
        <end position="616"/>
    </location>
</feature>
<dbReference type="GO" id="GO:0005829">
    <property type="term" value="C:cytosol"/>
    <property type="evidence" value="ECO:0007669"/>
    <property type="project" value="TreeGrafter"/>
</dbReference>
<feature type="region of interest" description="Disordered" evidence="5">
    <location>
        <begin position="572"/>
        <end position="617"/>
    </location>
</feature>
<dbReference type="GO" id="GO:0008834">
    <property type="term" value="F:ditrans,polycis-undecaprenyl-diphosphate synthase [(2E,6E)-farnesyl-diphosphate specific] activity"/>
    <property type="evidence" value="ECO:0007669"/>
    <property type="project" value="TreeGrafter"/>
</dbReference>
<feature type="transmembrane region" description="Helical" evidence="6">
    <location>
        <begin position="110"/>
        <end position="137"/>
    </location>
</feature>
<dbReference type="AlphaFoldDB" id="A0A385D4V9"/>
<dbReference type="GO" id="GO:0000287">
    <property type="term" value="F:magnesium ion binding"/>
    <property type="evidence" value="ECO:0007669"/>
    <property type="project" value="UniProtKB-UniRule"/>
</dbReference>
<dbReference type="PANTHER" id="PTHR10291">
    <property type="entry name" value="DEHYDRODOLICHYL DIPHOSPHATE SYNTHASE FAMILY MEMBER"/>
    <property type="match status" value="1"/>
</dbReference>
<evidence type="ECO:0000256" key="1">
    <source>
        <dbReference type="ARBA" id="ARBA00022679"/>
    </source>
</evidence>
<dbReference type="HAMAP" id="MF_01139">
    <property type="entry name" value="ISPT"/>
    <property type="match status" value="1"/>
</dbReference>
<proteinExistence type="inferred from homology"/>
<dbReference type="Pfam" id="PF01255">
    <property type="entry name" value="Prenyltransf"/>
    <property type="match status" value="1"/>
</dbReference>
<dbReference type="GO" id="GO:0016094">
    <property type="term" value="P:polyprenol biosynthetic process"/>
    <property type="evidence" value="ECO:0007669"/>
    <property type="project" value="TreeGrafter"/>
</dbReference>
<comment type="subunit">
    <text evidence="4">Homodimer.</text>
</comment>
<dbReference type="PROSITE" id="PS01066">
    <property type="entry name" value="UPP_SYNTHASE"/>
    <property type="match status" value="1"/>
</dbReference>
<keyword evidence="6" id="KW-0812">Transmembrane</keyword>
<dbReference type="SUPFAM" id="SSF64005">
    <property type="entry name" value="Undecaprenyl diphosphate synthase"/>
    <property type="match status" value="1"/>
</dbReference>
<feature type="binding site" evidence="4">
    <location>
        <position position="628"/>
    </location>
    <ligand>
        <name>Mg(2+)</name>
        <dbReference type="ChEBI" id="CHEBI:18420"/>
    </ligand>
</feature>
<feature type="transmembrane region" description="Helical" evidence="6">
    <location>
        <begin position="143"/>
        <end position="166"/>
    </location>
</feature>
<name>A0A385D4V9_9ACTN</name>
<keyword evidence="2 4" id="KW-0479">Metal-binding</keyword>
<evidence type="ECO:0000313" key="7">
    <source>
        <dbReference type="EMBL" id="AXQ53393.1"/>
    </source>
</evidence>
<dbReference type="SUPFAM" id="SSF48576">
    <property type="entry name" value="Terpenoid synthases"/>
    <property type="match status" value="1"/>
</dbReference>
<dbReference type="GO" id="GO:0030145">
    <property type="term" value="F:manganese ion binding"/>
    <property type="evidence" value="ECO:0007669"/>
    <property type="project" value="TreeGrafter"/>
</dbReference>
<feature type="binding site" evidence="4">
    <location>
        <begin position="802"/>
        <end position="804"/>
    </location>
    <ligand>
        <name>substrate</name>
    </ligand>
</feature>
<dbReference type="GO" id="GO:0005886">
    <property type="term" value="C:plasma membrane"/>
    <property type="evidence" value="ECO:0007669"/>
    <property type="project" value="TreeGrafter"/>
</dbReference>
<dbReference type="Gene3D" id="1.10.600.10">
    <property type="entry name" value="Farnesyl Diphosphate Synthase"/>
    <property type="match status" value="1"/>
</dbReference>
<evidence type="ECO:0000256" key="3">
    <source>
        <dbReference type="ARBA" id="ARBA00022842"/>
    </source>
</evidence>
<feature type="binding site" evidence="4">
    <location>
        <begin position="673"/>
        <end position="675"/>
    </location>
    <ligand>
        <name>substrate</name>
    </ligand>
</feature>
<dbReference type="RefSeq" id="WP_117348476.1">
    <property type="nucleotide sequence ID" value="NZ_CP031742.1"/>
</dbReference>
<feature type="active site" description="Proton acceptor" evidence="4">
    <location>
        <position position="676"/>
    </location>
</feature>
<feature type="binding site" evidence="4">
    <location>
        <position position="796"/>
    </location>
    <ligand>
        <name>substrate</name>
    </ligand>
</feature>
<feature type="compositionally biased region" description="Pro residues" evidence="5">
    <location>
        <begin position="572"/>
        <end position="586"/>
    </location>
</feature>
<dbReference type="KEGG" id="sky:D0C37_01225"/>
<feature type="binding site" evidence="4">
    <location>
        <position position="633"/>
    </location>
    <ligand>
        <name>substrate</name>
    </ligand>
</feature>
<feature type="transmembrane region" description="Helical" evidence="6">
    <location>
        <begin position="24"/>
        <end position="44"/>
    </location>
</feature>